<reference evidence="4" key="1">
    <citation type="submission" date="2025-08" db="UniProtKB">
        <authorList>
            <consortium name="RefSeq"/>
        </authorList>
    </citation>
    <scope>IDENTIFICATION</scope>
    <source>
        <tissue evidence="4">Tentacle</tissue>
    </source>
</reference>
<dbReference type="AlphaFoldDB" id="A0A6P8ID10"/>
<dbReference type="InterPro" id="IPR051707">
    <property type="entry name" value="PI-Interact_SigTrans_Reg"/>
</dbReference>
<dbReference type="PROSITE" id="PS50003">
    <property type="entry name" value="PH_DOMAIN"/>
    <property type="match status" value="1"/>
</dbReference>
<dbReference type="Gene3D" id="2.30.29.30">
    <property type="entry name" value="Pleckstrin-homology domain (PH domain)/Phosphotyrosine-binding domain (PTB)"/>
    <property type="match status" value="1"/>
</dbReference>
<dbReference type="GeneID" id="116299328"/>
<dbReference type="SMART" id="SM00233">
    <property type="entry name" value="PH"/>
    <property type="match status" value="1"/>
</dbReference>
<dbReference type="InParanoid" id="A0A6P8ID10"/>
<gene>
    <name evidence="4" type="primary">LOC116299328</name>
</gene>
<dbReference type="SUPFAM" id="SSF50729">
    <property type="entry name" value="PH domain-like"/>
    <property type="match status" value="1"/>
</dbReference>
<accession>A0A6P8ID10</accession>
<organism evidence="3 4">
    <name type="scientific">Actinia tenebrosa</name>
    <name type="common">Australian red waratah sea anemone</name>
    <dbReference type="NCBI Taxonomy" id="6105"/>
    <lineage>
        <taxon>Eukaryota</taxon>
        <taxon>Metazoa</taxon>
        <taxon>Cnidaria</taxon>
        <taxon>Anthozoa</taxon>
        <taxon>Hexacorallia</taxon>
        <taxon>Actiniaria</taxon>
        <taxon>Actiniidae</taxon>
        <taxon>Actinia</taxon>
    </lineage>
</organism>
<dbReference type="Proteomes" id="UP000515163">
    <property type="component" value="Unplaced"/>
</dbReference>
<dbReference type="InterPro" id="IPR011993">
    <property type="entry name" value="PH-like_dom_sf"/>
</dbReference>
<evidence type="ECO:0000313" key="4">
    <source>
        <dbReference type="RefSeq" id="XP_031563827.1"/>
    </source>
</evidence>
<proteinExistence type="predicted"/>
<dbReference type="RefSeq" id="XP_031563827.1">
    <property type="nucleotide sequence ID" value="XM_031707967.1"/>
</dbReference>
<feature type="region of interest" description="Disordered" evidence="1">
    <location>
        <begin position="125"/>
        <end position="204"/>
    </location>
</feature>
<dbReference type="PANTHER" id="PTHR14336">
    <property type="entry name" value="TANDEM PH DOMAIN CONTAINING PROTEIN"/>
    <property type="match status" value="1"/>
</dbReference>
<name>A0A6P8ID10_ACTTE</name>
<dbReference type="InterPro" id="IPR001849">
    <property type="entry name" value="PH_domain"/>
</dbReference>
<evidence type="ECO:0000256" key="1">
    <source>
        <dbReference type="SAM" id="MobiDB-lite"/>
    </source>
</evidence>
<sequence length="204" mass="22868">MSSARPTKEGHLRKYRNIFLGWAKRYFRLERSYLHYFEAPYAPEPLGSITRGDIADVNECNQFQGKTNVFELHTKSGVVWFLQADSSEEMYSWMKVLVPTKDLPSSQDQVSPSGFVVVSDNSPQPTQILQYPGGSPQWQGLPGPYNPPPMQPGQVGPQFDPRMFATGGPLYDPRVHGQVPYTPPPPYTEETQPAQPLPSKTGLN</sequence>
<dbReference type="CDD" id="cd00821">
    <property type="entry name" value="PH"/>
    <property type="match status" value="1"/>
</dbReference>
<dbReference type="KEGG" id="aten:116299328"/>
<evidence type="ECO:0000313" key="3">
    <source>
        <dbReference type="Proteomes" id="UP000515163"/>
    </source>
</evidence>
<dbReference type="Pfam" id="PF00169">
    <property type="entry name" value="PH"/>
    <property type="match status" value="1"/>
</dbReference>
<dbReference type="OrthoDB" id="185175at2759"/>
<evidence type="ECO:0000259" key="2">
    <source>
        <dbReference type="PROSITE" id="PS50003"/>
    </source>
</evidence>
<feature type="domain" description="PH" evidence="2">
    <location>
        <begin position="5"/>
        <end position="102"/>
    </location>
</feature>
<protein>
    <submittedName>
        <fullName evidence="4">Dual adapter for phosphotyrosine and 3-phosphotyrosine and 3-phosphoinositide-like</fullName>
    </submittedName>
</protein>
<keyword evidence="3" id="KW-1185">Reference proteome</keyword>